<keyword evidence="2" id="KW-1185">Reference proteome</keyword>
<gene>
    <name evidence="1" type="ORF">CEXT_660261</name>
</gene>
<comment type="caution">
    <text evidence="1">The sequence shown here is derived from an EMBL/GenBank/DDBJ whole genome shotgun (WGS) entry which is preliminary data.</text>
</comment>
<dbReference type="EMBL" id="BPLR01018139">
    <property type="protein sequence ID" value="GIY97251.1"/>
    <property type="molecule type" value="Genomic_DNA"/>
</dbReference>
<reference evidence="1 2" key="1">
    <citation type="submission" date="2021-06" db="EMBL/GenBank/DDBJ databases">
        <title>Caerostris extrusa draft genome.</title>
        <authorList>
            <person name="Kono N."/>
            <person name="Arakawa K."/>
        </authorList>
    </citation>
    <scope>NUCLEOTIDE SEQUENCE [LARGE SCALE GENOMIC DNA]</scope>
</reference>
<evidence type="ECO:0000313" key="1">
    <source>
        <dbReference type="EMBL" id="GIY97251.1"/>
    </source>
</evidence>
<evidence type="ECO:0000313" key="2">
    <source>
        <dbReference type="Proteomes" id="UP001054945"/>
    </source>
</evidence>
<name>A0AAV4XQ01_CAEEX</name>
<dbReference type="AlphaFoldDB" id="A0AAV4XQ01"/>
<organism evidence="1 2">
    <name type="scientific">Caerostris extrusa</name>
    <name type="common">Bark spider</name>
    <name type="synonym">Caerostris bankana</name>
    <dbReference type="NCBI Taxonomy" id="172846"/>
    <lineage>
        <taxon>Eukaryota</taxon>
        <taxon>Metazoa</taxon>
        <taxon>Ecdysozoa</taxon>
        <taxon>Arthropoda</taxon>
        <taxon>Chelicerata</taxon>
        <taxon>Arachnida</taxon>
        <taxon>Araneae</taxon>
        <taxon>Araneomorphae</taxon>
        <taxon>Entelegynae</taxon>
        <taxon>Araneoidea</taxon>
        <taxon>Araneidae</taxon>
        <taxon>Caerostris</taxon>
    </lineage>
</organism>
<dbReference type="Proteomes" id="UP001054945">
    <property type="component" value="Unassembled WGS sequence"/>
</dbReference>
<proteinExistence type="predicted"/>
<accession>A0AAV4XQ01</accession>
<protein>
    <submittedName>
        <fullName evidence="1">Uncharacterized protein</fullName>
    </submittedName>
</protein>
<sequence length="103" mass="12366">MLIVKVKKLTDLKENCRLYQLLDFGQLDAAYKRPTHFTLEKYRSRTDSRHFMDPVYKIEHIQENTCRFRRRLQEKENKNLLLRNGPGLFLHCISNNSSRANLQ</sequence>